<name>A0A9N7TS63_PLEPL</name>
<sequence length="130" mass="14865">MVFEGHCQDFLEVNFKPSDWSGEPSSLSSYTAQHLWMDAEISLNSEGPAPPILTGPLRMAQELFWPVLDEPFETPMQRVDRGQRGHLRAAAWPLIERHYRTLLFQPGNHINAVYMFVTHHHLEAASLSPE</sequence>
<protein>
    <submittedName>
        <fullName evidence="1">Uncharacterized protein</fullName>
    </submittedName>
</protein>
<comment type="caution">
    <text evidence="1">The sequence shown here is derived from an EMBL/GenBank/DDBJ whole genome shotgun (WGS) entry which is preliminary data.</text>
</comment>
<accession>A0A9N7TS63</accession>
<proteinExistence type="predicted"/>
<dbReference type="AlphaFoldDB" id="A0A9N7TS63"/>
<organism evidence="1 2">
    <name type="scientific">Pleuronectes platessa</name>
    <name type="common">European plaice</name>
    <dbReference type="NCBI Taxonomy" id="8262"/>
    <lineage>
        <taxon>Eukaryota</taxon>
        <taxon>Metazoa</taxon>
        <taxon>Chordata</taxon>
        <taxon>Craniata</taxon>
        <taxon>Vertebrata</taxon>
        <taxon>Euteleostomi</taxon>
        <taxon>Actinopterygii</taxon>
        <taxon>Neopterygii</taxon>
        <taxon>Teleostei</taxon>
        <taxon>Neoteleostei</taxon>
        <taxon>Acanthomorphata</taxon>
        <taxon>Carangaria</taxon>
        <taxon>Pleuronectiformes</taxon>
        <taxon>Pleuronectoidei</taxon>
        <taxon>Pleuronectidae</taxon>
        <taxon>Pleuronectes</taxon>
    </lineage>
</organism>
<reference evidence="1" key="1">
    <citation type="submission" date="2020-03" db="EMBL/GenBank/DDBJ databases">
        <authorList>
            <person name="Weist P."/>
        </authorList>
    </citation>
    <scope>NUCLEOTIDE SEQUENCE</scope>
</reference>
<dbReference type="EMBL" id="CADEAL010000302">
    <property type="protein sequence ID" value="CAB1418060.1"/>
    <property type="molecule type" value="Genomic_DNA"/>
</dbReference>
<dbReference type="Proteomes" id="UP001153269">
    <property type="component" value="Unassembled WGS sequence"/>
</dbReference>
<evidence type="ECO:0000313" key="1">
    <source>
        <dbReference type="EMBL" id="CAB1418060.1"/>
    </source>
</evidence>
<keyword evidence="2" id="KW-1185">Reference proteome</keyword>
<gene>
    <name evidence="1" type="ORF">PLEPLA_LOCUS5882</name>
</gene>
<evidence type="ECO:0000313" key="2">
    <source>
        <dbReference type="Proteomes" id="UP001153269"/>
    </source>
</evidence>